<dbReference type="InterPro" id="IPR003812">
    <property type="entry name" value="Fido"/>
</dbReference>
<comment type="caution">
    <text evidence="9">The sequence shown here is derived from an EMBL/GenBank/DDBJ whole genome shotgun (WGS) entry which is preliminary data.</text>
</comment>
<dbReference type="GO" id="GO:0051302">
    <property type="term" value="P:regulation of cell division"/>
    <property type="evidence" value="ECO:0007669"/>
    <property type="project" value="TreeGrafter"/>
</dbReference>
<proteinExistence type="predicted"/>
<name>A0A9X6Z9W5_BACCE</name>
<evidence type="ECO:0000313" key="9">
    <source>
        <dbReference type="EMBL" id="PFD20467.1"/>
    </source>
</evidence>
<evidence type="ECO:0000256" key="5">
    <source>
        <dbReference type="ARBA" id="ARBA00034531"/>
    </source>
</evidence>
<keyword evidence="3" id="KW-0547">Nucleotide-binding</keyword>
<gene>
    <name evidence="9" type="ORF">CN263_17330</name>
</gene>
<dbReference type="Gene3D" id="1.10.3290.10">
    <property type="entry name" value="Fido-like domain"/>
    <property type="match status" value="1"/>
</dbReference>
<evidence type="ECO:0000259" key="8">
    <source>
        <dbReference type="PROSITE" id="PS51459"/>
    </source>
</evidence>
<comment type="catalytic activity">
    <reaction evidence="6">
        <text>L-threonyl-[protein] + ATP = 3-O-(5'-adenylyl)-L-threonyl-[protein] + diphosphate</text>
        <dbReference type="Rhea" id="RHEA:54292"/>
        <dbReference type="Rhea" id="RHEA-COMP:11060"/>
        <dbReference type="Rhea" id="RHEA-COMP:13847"/>
        <dbReference type="ChEBI" id="CHEBI:30013"/>
        <dbReference type="ChEBI" id="CHEBI:30616"/>
        <dbReference type="ChEBI" id="CHEBI:33019"/>
        <dbReference type="ChEBI" id="CHEBI:138113"/>
        <dbReference type="EC" id="2.7.7.108"/>
    </reaction>
</comment>
<comment type="catalytic activity">
    <reaction evidence="7">
        <text>L-tyrosyl-[protein] + ATP = O-(5'-adenylyl)-L-tyrosyl-[protein] + diphosphate</text>
        <dbReference type="Rhea" id="RHEA:54288"/>
        <dbReference type="Rhea" id="RHEA-COMP:10136"/>
        <dbReference type="Rhea" id="RHEA-COMP:13846"/>
        <dbReference type="ChEBI" id="CHEBI:30616"/>
        <dbReference type="ChEBI" id="CHEBI:33019"/>
        <dbReference type="ChEBI" id="CHEBI:46858"/>
        <dbReference type="ChEBI" id="CHEBI:83624"/>
        <dbReference type="EC" id="2.7.7.108"/>
    </reaction>
</comment>
<evidence type="ECO:0000256" key="4">
    <source>
        <dbReference type="ARBA" id="ARBA00022840"/>
    </source>
</evidence>
<reference evidence="9 10" key="1">
    <citation type="submission" date="2017-09" db="EMBL/GenBank/DDBJ databases">
        <title>Large-scale bioinformatics analysis of Bacillus genomes uncovers conserved roles of natural products in bacterial physiology.</title>
        <authorList>
            <consortium name="Agbiome Team Llc"/>
            <person name="Bleich R.M."/>
            <person name="Kirk G.J."/>
            <person name="Santa Maria K.C."/>
            <person name="Allen S.E."/>
            <person name="Farag S."/>
            <person name="Shank E.A."/>
            <person name="Bowers A."/>
        </authorList>
    </citation>
    <scope>NUCLEOTIDE SEQUENCE [LARGE SCALE GENOMIC DNA]</scope>
    <source>
        <strain evidence="9 10">AFS024404</strain>
    </source>
</reference>
<organism evidence="9 10">
    <name type="scientific">Bacillus cereus</name>
    <dbReference type="NCBI Taxonomy" id="1396"/>
    <lineage>
        <taxon>Bacteria</taxon>
        <taxon>Bacillati</taxon>
        <taxon>Bacillota</taxon>
        <taxon>Bacilli</taxon>
        <taxon>Bacillales</taxon>
        <taxon>Bacillaceae</taxon>
        <taxon>Bacillus</taxon>
        <taxon>Bacillus cereus group</taxon>
    </lineage>
</organism>
<dbReference type="EMBL" id="NTRC01000012">
    <property type="protein sequence ID" value="PFD20467.1"/>
    <property type="molecule type" value="Genomic_DNA"/>
</dbReference>
<dbReference type="AlphaFoldDB" id="A0A9X6Z9W5"/>
<dbReference type="GO" id="GO:0005524">
    <property type="term" value="F:ATP binding"/>
    <property type="evidence" value="ECO:0007669"/>
    <property type="project" value="UniProtKB-KW"/>
</dbReference>
<sequence length="211" mass="24428">MNEQSKYCYPGTDILINKMNYRDQELLNKVETSVAALRFVELQNKPIVGNFDLKHLQKIHQHLFQDIYPFAGKLREENIAKGAFQFAHASFLKDQASELFKQLKDENRLNGLKIEEFSDRAAHYMAELNVLHPFREGNGRSQREFIRCLALSNGYSLKWNSQKTEDVFNATVKSVLDPTDLSKIIKNAITNHEPDLKIAKQFKAKKQNISR</sequence>
<evidence type="ECO:0000313" key="10">
    <source>
        <dbReference type="Proteomes" id="UP000219743"/>
    </source>
</evidence>
<evidence type="ECO:0000256" key="2">
    <source>
        <dbReference type="ARBA" id="ARBA00022695"/>
    </source>
</evidence>
<dbReference type="PROSITE" id="PS51459">
    <property type="entry name" value="FIDO"/>
    <property type="match status" value="1"/>
</dbReference>
<evidence type="ECO:0000256" key="3">
    <source>
        <dbReference type="ARBA" id="ARBA00022741"/>
    </source>
</evidence>
<protein>
    <recommendedName>
        <fullName evidence="5">protein adenylyltransferase</fullName>
        <ecNumber evidence="5">2.7.7.108</ecNumber>
    </recommendedName>
</protein>
<dbReference type="InterPro" id="IPR036597">
    <property type="entry name" value="Fido-like_dom_sf"/>
</dbReference>
<dbReference type="Pfam" id="PF02661">
    <property type="entry name" value="Fic"/>
    <property type="match status" value="1"/>
</dbReference>
<dbReference type="PANTHER" id="PTHR39560:SF1">
    <property type="entry name" value="PROTEIN ADENYLYLTRANSFERASE FIC-RELATED"/>
    <property type="match status" value="1"/>
</dbReference>
<accession>A0A9X6Z9W5</accession>
<keyword evidence="1" id="KW-0808">Transferase</keyword>
<dbReference type="EC" id="2.7.7.108" evidence="5"/>
<evidence type="ECO:0000256" key="7">
    <source>
        <dbReference type="ARBA" id="ARBA00048696"/>
    </source>
</evidence>
<evidence type="ECO:0000256" key="6">
    <source>
        <dbReference type="ARBA" id="ARBA00047939"/>
    </source>
</evidence>
<evidence type="ECO:0000256" key="1">
    <source>
        <dbReference type="ARBA" id="ARBA00022679"/>
    </source>
</evidence>
<dbReference type="Proteomes" id="UP000219743">
    <property type="component" value="Unassembled WGS sequence"/>
</dbReference>
<feature type="domain" description="Fido" evidence="8">
    <location>
        <begin position="51"/>
        <end position="190"/>
    </location>
</feature>
<dbReference type="GO" id="GO:0070733">
    <property type="term" value="F:AMPylase activity"/>
    <property type="evidence" value="ECO:0007669"/>
    <property type="project" value="UniProtKB-EC"/>
</dbReference>
<keyword evidence="4" id="KW-0067">ATP-binding</keyword>
<dbReference type="RefSeq" id="WP_098330389.1">
    <property type="nucleotide sequence ID" value="NZ_NTRC01000012.1"/>
</dbReference>
<keyword evidence="2" id="KW-0548">Nucleotidyltransferase</keyword>
<dbReference type="PANTHER" id="PTHR39560">
    <property type="entry name" value="PROTEIN ADENYLYLTRANSFERASE FIC-RELATED"/>
    <property type="match status" value="1"/>
</dbReference>
<dbReference type="SUPFAM" id="SSF140931">
    <property type="entry name" value="Fic-like"/>
    <property type="match status" value="1"/>
</dbReference>